<accession>A0A2Y9BYV0</accession>
<sequence length="1049" mass="116484">MRLTSLVRRIPPIARRDAQLKELKRRNRTLQQEVAKLGGRVPRANNPEPDELDYGSLADQAEVVRAGGLFDEAWYREQVPGAADALQHYLTDGYREGRSPHPCFDADWYVEQPQTPDTLRGPALVHYLRVGARARVSPHPGFRADHYAKAHADAVRHPGGPLGHFLAGHEAPPVAVRDLPELTSPGAFLEAAREASRSILATRGYEHLPREAGSFDTAAEAAFKAGLRSTPLTEEPLVSVILPSKDRATVLPTSIQSVLDQTYTRWELVVVDDGSRDGTPEALVPFLRDPRVRLVTHETNRGVAAARNTGLAAATGDYVAFLDSDNTWEPDFLELMVRFVQREGLRAAYAMSGLEEQGGKERRRFRGMPYSREALLERNYIDCIVILHERGLLEEVGTFDESLRRNVDWDYLIRLARATDFGFAPFIATRYDLWETGTDRITTDELASYRYLIRQRSLVDWDAARAAERDPGLTSVVVVANEEPATVVTTVRRLLRTAERAVEVVVVDSRLEAGDATRLQLSLWSEPRARVVRLSQELPMEVARNVGACAARGGTLVFLPEALWPEPGWDAPLVDALEGHSAVQPLVLAREGTVWSAGALRTRDGNAAPLLAGLAGDAPELRRTREVPAVTPLAVAVRATDFLAVEGFDPLFVQDHVGPDLSVRLARRTGRPSGLAGTSVVALTTDELPRTRASRFVSAADNEHRLAQGWDAAEPADLAGYAVAGFTRDADERLRALLVHDRPERPLRWAIKIGAPDVPRRARWGDWHFAVALRDSLERLGHEVTIDCRDAWYRDTAHLDDVTLVLRGRGPYRVNPAHVNLIWVISHPDEVTVSELREFDAVFGASPRWCERVSRRLDEPAVPLLQCTDHRRFAPGPPDTERVHEVLAVANARGPRPAVAAALDGGIVPAVYGYRWKGLLPPGAWKGENVPNDELPGVYRAAGVVLNDHWEDMRRDGLLSNRLFDLAACEARFVSDHLPEIPEVLGDAVPTYRDPADLPALVRDVLADSPERQRARRELGELVRRDHTFDARARQIAERVAELRKERVS</sequence>
<dbReference type="InterPro" id="IPR029044">
    <property type="entry name" value="Nucleotide-diphossugar_trans"/>
</dbReference>
<evidence type="ECO:0000256" key="1">
    <source>
        <dbReference type="SAM" id="Coils"/>
    </source>
</evidence>
<keyword evidence="4" id="KW-0808">Transferase</keyword>
<dbReference type="CDD" id="cd00761">
    <property type="entry name" value="Glyco_tranf_GTA_type"/>
    <property type="match status" value="1"/>
</dbReference>
<dbReference type="Proteomes" id="UP000250222">
    <property type="component" value="Unassembled WGS sequence"/>
</dbReference>
<feature type="coiled-coil region" evidence="1">
    <location>
        <begin position="13"/>
        <end position="40"/>
    </location>
</feature>
<dbReference type="InterPro" id="IPR050834">
    <property type="entry name" value="Glycosyltransf_2"/>
</dbReference>
<dbReference type="AlphaFoldDB" id="A0A2Y9BYV0"/>
<name>A0A2Y9BYV0_9MICO</name>
<evidence type="ECO:0000259" key="3">
    <source>
        <dbReference type="Pfam" id="PF13524"/>
    </source>
</evidence>
<evidence type="ECO:0000313" key="5">
    <source>
        <dbReference type="Proteomes" id="UP000250222"/>
    </source>
</evidence>
<dbReference type="EMBL" id="UETB01000007">
    <property type="protein sequence ID" value="SSA43212.1"/>
    <property type="molecule type" value="Genomic_DNA"/>
</dbReference>
<proteinExistence type="predicted"/>
<organism evidence="4 5">
    <name type="scientific">Georgenia satyanarayanai</name>
    <dbReference type="NCBI Taxonomy" id="860221"/>
    <lineage>
        <taxon>Bacteria</taxon>
        <taxon>Bacillati</taxon>
        <taxon>Actinomycetota</taxon>
        <taxon>Actinomycetes</taxon>
        <taxon>Micrococcales</taxon>
        <taxon>Bogoriellaceae</taxon>
        <taxon>Georgenia</taxon>
    </lineage>
</organism>
<gene>
    <name evidence="4" type="ORF">SAMN05216184_107110</name>
</gene>
<dbReference type="PANTHER" id="PTHR43685:SF2">
    <property type="entry name" value="GLYCOSYLTRANSFERASE 2-LIKE DOMAIN-CONTAINING PROTEIN"/>
    <property type="match status" value="1"/>
</dbReference>
<dbReference type="OrthoDB" id="5165900at2"/>
<dbReference type="InterPro" id="IPR001173">
    <property type="entry name" value="Glyco_trans_2-like"/>
</dbReference>
<feature type="domain" description="Glycosyltransferase 2-like" evidence="2">
    <location>
        <begin position="239"/>
        <end position="381"/>
    </location>
</feature>
<feature type="domain" description="Spore protein YkvP/CgeB glycosyl transferase-like" evidence="3">
    <location>
        <begin position="906"/>
        <end position="1037"/>
    </location>
</feature>
<dbReference type="PANTHER" id="PTHR43685">
    <property type="entry name" value="GLYCOSYLTRANSFERASE"/>
    <property type="match status" value="1"/>
</dbReference>
<feature type="domain" description="Glycosyltransferase 2-like" evidence="2">
    <location>
        <begin position="475"/>
        <end position="591"/>
    </location>
</feature>
<dbReference type="Pfam" id="PF00535">
    <property type="entry name" value="Glycos_transf_2"/>
    <property type="match status" value="2"/>
</dbReference>
<keyword evidence="1" id="KW-0175">Coiled coil</keyword>
<protein>
    <submittedName>
        <fullName evidence="4">Glycosyl transferase family 2</fullName>
    </submittedName>
</protein>
<keyword evidence="5" id="KW-1185">Reference proteome</keyword>
<dbReference type="InterPro" id="IPR055259">
    <property type="entry name" value="YkvP/CgeB_Glyco_trans-like"/>
</dbReference>
<dbReference type="Gene3D" id="3.90.550.10">
    <property type="entry name" value="Spore Coat Polysaccharide Biosynthesis Protein SpsA, Chain A"/>
    <property type="match status" value="2"/>
</dbReference>
<evidence type="ECO:0000259" key="2">
    <source>
        <dbReference type="Pfam" id="PF00535"/>
    </source>
</evidence>
<dbReference type="Pfam" id="PF13524">
    <property type="entry name" value="Glyco_trans_1_2"/>
    <property type="match status" value="1"/>
</dbReference>
<dbReference type="RefSeq" id="WP_110852693.1">
    <property type="nucleotide sequence ID" value="NZ_QKLZ01000007.1"/>
</dbReference>
<dbReference type="SUPFAM" id="SSF53448">
    <property type="entry name" value="Nucleotide-diphospho-sugar transferases"/>
    <property type="match status" value="2"/>
</dbReference>
<evidence type="ECO:0000313" key="4">
    <source>
        <dbReference type="EMBL" id="SSA43212.1"/>
    </source>
</evidence>
<dbReference type="GO" id="GO:0016740">
    <property type="term" value="F:transferase activity"/>
    <property type="evidence" value="ECO:0007669"/>
    <property type="project" value="UniProtKB-KW"/>
</dbReference>
<reference evidence="4 5" key="1">
    <citation type="submission" date="2016-10" db="EMBL/GenBank/DDBJ databases">
        <authorList>
            <person name="Cai Z."/>
        </authorList>
    </citation>
    <scope>NUCLEOTIDE SEQUENCE [LARGE SCALE GENOMIC DNA]</scope>
    <source>
        <strain evidence="4 5">CGMCC 1.10826</strain>
    </source>
</reference>